<dbReference type="AlphaFoldDB" id="A0AAV7QVA9"/>
<feature type="region of interest" description="Disordered" evidence="1">
    <location>
        <begin position="49"/>
        <end position="70"/>
    </location>
</feature>
<evidence type="ECO:0000313" key="2">
    <source>
        <dbReference type="EMBL" id="KAJ1144464.1"/>
    </source>
</evidence>
<sequence>MSGELSAVERRDEQALRVDRYQRDEDLHKIPGVKCLANRKNLQEMQDRFGVQSGSRRKGALSGTNERQLDAEREYINEEFENNTDDNNLDENVLDLEYKDGLEEELVVILELRMERI</sequence>
<dbReference type="EMBL" id="JANPWB010000010">
    <property type="protein sequence ID" value="KAJ1144464.1"/>
    <property type="molecule type" value="Genomic_DNA"/>
</dbReference>
<proteinExistence type="predicted"/>
<reference evidence="2" key="1">
    <citation type="journal article" date="2022" name="bioRxiv">
        <title>Sequencing and chromosome-scale assembly of the giantPleurodeles waltlgenome.</title>
        <authorList>
            <person name="Brown T."/>
            <person name="Elewa A."/>
            <person name="Iarovenko S."/>
            <person name="Subramanian E."/>
            <person name="Araus A.J."/>
            <person name="Petzold A."/>
            <person name="Susuki M."/>
            <person name="Suzuki K.-i.T."/>
            <person name="Hayashi T."/>
            <person name="Toyoda A."/>
            <person name="Oliveira C."/>
            <person name="Osipova E."/>
            <person name="Leigh N.D."/>
            <person name="Simon A."/>
            <person name="Yun M.H."/>
        </authorList>
    </citation>
    <scope>NUCLEOTIDE SEQUENCE</scope>
    <source>
        <strain evidence="2">20211129_DDA</strain>
        <tissue evidence="2">Liver</tissue>
    </source>
</reference>
<comment type="caution">
    <text evidence="2">The sequence shown here is derived from an EMBL/GenBank/DDBJ whole genome shotgun (WGS) entry which is preliminary data.</text>
</comment>
<evidence type="ECO:0000313" key="3">
    <source>
        <dbReference type="Proteomes" id="UP001066276"/>
    </source>
</evidence>
<gene>
    <name evidence="2" type="ORF">NDU88_010762</name>
</gene>
<evidence type="ECO:0000256" key="1">
    <source>
        <dbReference type="SAM" id="MobiDB-lite"/>
    </source>
</evidence>
<protein>
    <submittedName>
        <fullName evidence="2">Uncharacterized protein</fullName>
    </submittedName>
</protein>
<keyword evidence="3" id="KW-1185">Reference proteome</keyword>
<organism evidence="2 3">
    <name type="scientific">Pleurodeles waltl</name>
    <name type="common">Iberian ribbed newt</name>
    <dbReference type="NCBI Taxonomy" id="8319"/>
    <lineage>
        <taxon>Eukaryota</taxon>
        <taxon>Metazoa</taxon>
        <taxon>Chordata</taxon>
        <taxon>Craniata</taxon>
        <taxon>Vertebrata</taxon>
        <taxon>Euteleostomi</taxon>
        <taxon>Amphibia</taxon>
        <taxon>Batrachia</taxon>
        <taxon>Caudata</taxon>
        <taxon>Salamandroidea</taxon>
        <taxon>Salamandridae</taxon>
        <taxon>Pleurodelinae</taxon>
        <taxon>Pleurodeles</taxon>
    </lineage>
</organism>
<accession>A0AAV7QVA9</accession>
<name>A0AAV7QVA9_PLEWA</name>
<dbReference type="Proteomes" id="UP001066276">
    <property type="component" value="Chromosome 6"/>
</dbReference>